<dbReference type="AlphaFoldDB" id="A0A7V8VFA8"/>
<evidence type="ECO:0000256" key="2">
    <source>
        <dbReference type="ARBA" id="ARBA00007599"/>
    </source>
</evidence>
<dbReference type="GO" id="GO:0002949">
    <property type="term" value="P:tRNA threonylcarbamoyladenosine modification"/>
    <property type="evidence" value="ECO:0007669"/>
    <property type="project" value="InterPro"/>
</dbReference>
<dbReference type="PANTHER" id="PTHR33540:SF2">
    <property type="entry name" value="TRNA THREONYLCARBAMOYLADENOSINE BIOSYNTHESIS PROTEIN TSAE"/>
    <property type="match status" value="1"/>
</dbReference>
<dbReference type="InterPro" id="IPR003442">
    <property type="entry name" value="T6A_TsaE"/>
</dbReference>
<gene>
    <name evidence="12" type="primary">tsaE</name>
    <name evidence="12" type="ORF">H0921_12180</name>
</gene>
<dbReference type="RefSeq" id="WP_194538470.1">
    <property type="nucleotide sequence ID" value="NZ_JACEFB010000009.1"/>
</dbReference>
<comment type="similarity">
    <text evidence="2">Belongs to the TsaE family.</text>
</comment>
<organism evidence="12 13">
    <name type="scientific">Thermogemmata fonticola</name>
    <dbReference type="NCBI Taxonomy" id="2755323"/>
    <lineage>
        <taxon>Bacteria</taxon>
        <taxon>Pseudomonadati</taxon>
        <taxon>Planctomycetota</taxon>
        <taxon>Planctomycetia</taxon>
        <taxon>Gemmatales</taxon>
        <taxon>Gemmataceae</taxon>
        <taxon>Thermogemmata</taxon>
    </lineage>
</organism>
<dbReference type="Pfam" id="PF02367">
    <property type="entry name" value="TsaE"/>
    <property type="match status" value="1"/>
</dbReference>
<evidence type="ECO:0000256" key="1">
    <source>
        <dbReference type="ARBA" id="ARBA00004496"/>
    </source>
</evidence>
<name>A0A7V8VFA8_9BACT</name>
<keyword evidence="4" id="KW-0963">Cytoplasm</keyword>
<dbReference type="CDD" id="cd00267">
    <property type="entry name" value="ABC_ATPase"/>
    <property type="match status" value="1"/>
</dbReference>
<evidence type="ECO:0000256" key="7">
    <source>
        <dbReference type="ARBA" id="ARBA00022741"/>
    </source>
</evidence>
<dbReference type="SUPFAM" id="SSF52540">
    <property type="entry name" value="P-loop containing nucleoside triphosphate hydrolases"/>
    <property type="match status" value="1"/>
</dbReference>
<dbReference type="EMBL" id="JACEFB010000009">
    <property type="protein sequence ID" value="MBA2226921.1"/>
    <property type="molecule type" value="Genomic_DNA"/>
</dbReference>
<dbReference type="InterPro" id="IPR027417">
    <property type="entry name" value="P-loop_NTPase"/>
</dbReference>
<comment type="caution">
    <text evidence="12">The sequence shown here is derived from an EMBL/GenBank/DDBJ whole genome shotgun (WGS) entry which is preliminary data.</text>
</comment>
<dbReference type="Gene3D" id="3.40.50.300">
    <property type="entry name" value="P-loop containing nucleotide triphosphate hydrolases"/>
    <property type="match status" value="1"/>
</dbReference>
<reference evidence="12 13" key="1">
    <citation type="submission" date="2020-07" db="EMBL/GenBank/DDBJ databases">
        <title>Thermogemmata thermophila gen. nov., sp. nov., a novel moderate thermophilic planctomycete from a Kamchatka hot spring.</title>
        <authorList>
            <person name="Elcheninov A.G."/>
            <person name="Podosokorskaya O.A."/>
            <person name="Kovaleva O.L."/>
            <person name="Novikov A."/>
            <person name="Bonch-Osmolovskaya E.A."/>
            <person name="Toshchakov S.V."/>
            <person name="Kublanov I.V."/>
        </authorList>
    </citation>
    <scope>NUCLEOTIDE SEQUENCE [LARGE SCALE GENOMIC DNA]</scope>
    <source>
        <strain evidence="12 13">2918</strain>
    </source>
</reference>
<dbReference type="GO" id="GO:0046872">
    <property type="term" value="F:metal ion binding"/>
    <property type="evidence" value="ECO:0007669"/>
    <property type="project" value="UniProtKB-KW"/>
</dbReference>
<dbReference type="GO" id="GO:0016740">
    <property type="term" value="F:transferase activity"/>
    <property type="evidence" value="ECO:0007669"/>
    <property type="project" value="UniProtKB-KW"/>
</dbReference>
<protein>
    <recommendedName>
        <fullName evidence="3">tRNA threonylcarbamoyladenosine biosynthesis protein TsaE</fullName>
    </recommendedName>
    <alternativeName>
        <fullName evidence="10">t(6)A37 threonylcarbamoyladenosine biosynthesis protein TsaE</fullName>
    </alternativeName>
</protein>
<evidence type="ECO:0000256" key="9">
    <source>
        <dbReference type="ARBA" id="ARBA00022842"/>
    </source>
</evidence>
<keyword evidence="5" id="KW-0819">tRNA processing</keyword>
<dbReference type="Proteomes" id="UP000542342">
    <property type="component" value="Unassembled WGS sequence"/>
</dbReference>
<comment type="subcellular location">
    <subcellularLocation>
        <location evidence="1">Cytoplasm</location>
    </subcellularLocation>
</comment>
<dbReference type="NCBIfam" id="TIGR00150">
    <property type="entry name" value="T6A_YjeE"/>
    <property type="match status" value="1"/>
</dbReference>
<keyword evidence="13" id="KW-1185">Reference proteome</keyword>
<evidence type="ECO:0000256" key="6">
    <source>
        <dbReference type="ARBA" id="ARBA00022723"/>
    </source>
</evidence>
<keyword evidence="8" id="KW-0067">ATP-binding</keyword>
<dbReference type="GO" id="GO:0005524">
    <property type="term" value="F:ATP binding"/>
    <property type="evidence" value="ECO:0007669"/>
    <property type="project" value="UniProtKB-KW"/>
</dbReference>
<accession>A0A7V8VFA8</accession>
<keyword evidence="6" id="KW-0479">Metal-binding</keyword>
<evidence type="ECO:0000313" key="13">
    <source>
        <dbReference type="Proteomes" id="UP000542342"/>
    </source>
</evidence>
<keyword evidence="9" id="KW-0460">Magnesium</keyword>
<keyword evidence="7" id="KW-0547">Nucleotide-binding</keyword>
<evidence type="ECO:0000256" key="5">
    <source>
        <dbReference type="ARBA" id="ARBA00022694"/>
    </source>
</evidence>
<evidence type="ECO:0000256" key="4">
    <source>
        <dbReference type="ARBA" id="ARBA00022490"/>
    </source>
</evidence>
<keyword evidence="12" id="KW-0808">Transferase</keyword>
<sequence length="180" mass="19409">MSEPSLTLEWPDEAATLAWGRRLGQLLFPGAVVALVGPLGAGKTTLVRAIAEGLNIPNPAWVTSPTFVLLQHYPARLTIHHCDAYRLQSAEELWEAGIDEVLSGEGVCLIEWADKVSALLPAEHLWIELHPTPSGGRCVRLVPHGPRHSALLERWLSSSEPPGPPSANSQESPSANLQGE</sequence>
<proteinExistence type="inferred from homology"/>
<dbReference type="PANTHER" id="PTHR33540">
    <property type="entry name" value="TRNA THREONYLCARBAMOYLADENOSINE BIOSYNTHESIS PROTEIN TSAE"/>
    <property type="match status" value="1"/>
</dbReference>
<dbReference type="GO" id="GO:0005737">
    <property type="term" value="C:cytoplasm"/>
    <property type="evidence" value="ECO:0007669"/>
    <property type="project" value="UniProtKB-SubCell"/>
</dbReference>
<evidence type="ECO:0000256" key="8">
    <source>
        <dbReference type="ARBA" id="ARBA00022840"/>
    </source>
</evidence>
<feature type="region of interest" description="Disordered" evidence="11">
    <location>
        <begin position="156"/>
        <end position="180"/>
    </location>
</feature>
<evidence type="ECO:0000256" key="10">
    <source>
        <dbReference type="ARBA" id="ARBA00032441"/>
    </source>
</evidence>
<evidence type="ECO:0000256" key="3">
    <source>
        <dbReference type="ARBA" id="ARBA00019010"/>
    </source>
</evidence>
<evidence type="ECO:0000256" key="11">
    <source>
        <dbReference type="SAM" id="MobiDB-lite"/>
    </source>
</evidence>
<evidence type="ECO:0000313" key="12">
    <source>
        <dbReference type="EMBL" id="MBA2226921.1"/>
    </source>
</evidence>